<gene>
    <name evidence="2" type="ORF">DFR74_105148</name>
</gene>
<dbReference type="RefSeq" id="WP_147265843.1">
    <property type="nucleotide sequence ID" value="NZ_CP107943.1"/>
</dbReference>
<comment type="caution">
    <text evidence="2">The sequence shown here is derived from an EMBL/GenBank/DDBJ whole genome shotgun (WGS) entry which is preliminary data.</text>
</comment>
<evidence type="ECO:0000313" key="3">
    <source>
        <dbReference type="Proteomes" id="UP000252586"/>
    </source>
</evidence>
<protein>
    <recommendedName>
        <fullName evidence="4">Small secreted domain DUF320</fullName>
    </recommendedName>
</protein>
<organism evidence="2 3">
    <name type="scientific">Nocardia puris</name>
    <dbReference type="NCBI Taxonomy" id="208602"/>
    <lineage>
        <taxon>Bacteria</taxon>
        <taxon>Bacillati</taxon>
        <taxon>Actinomycetota</taxon>
        <taxon>Actinomycetes</taxon>
        <taxon>Mycobacteriales</taxon>
        <taxon>Nocardiaceae</taxon>
        <taxon>Nocardia</taxon>
    </lineage>
</organism>
<keyword evidence="1" id="KW-0732">Signal</keyword>
<sequence length="100" mass="9267">MNQTSRAKLVAGAAGVLFGVIVAVPAASAQAPGSTGTPQVVSAGAPGGSGASAVEITLPVEGVAAPVYAPSAPPGLLSLLPAPLGCLVTTGSAGFCVGIT</sequence>
<dbReference type="EMBL" id="QNRE01000005">
    <property type="protein sequence ID" value="RBO90746.1"/>
    <property type="molecule type" value="Genomic_DNA"/>
</dbReference>
<evidence type="ECO:0000256" key="1">
    <source>
        <dbReference type="SAM" id="SignalP"/>
    </source>
</evidence>
<feature type="chain" id="PRO_5016933453" description="Small secreted domain DUF320" evidence="1">
    <location>
        <begin position="30"/>
        <end position="100"/>
    </location>
</feature>
<evidence type="ECO:0000313" key="2">
    <source>
        <dbReference type="EMBL" id="RBO90746.1"/>
    </source>
</evidence>
<evidence type="ECO:0008006" key="4">
    <source>
        <dbReference type="Google" id="ProtNLM"/>
    </source>
</evidence>
<proteinExistence type="predicted"/>
<keyword evidence="3" id="KW-1185">Reference proteome</keyword>
<reference evidence="2 3" key="1">
    <citation type="submission" date="2018-06" db="EMBL/GenBank/DDBJ databases">
        <title>Genomic Encyclopedia of Type Strains, Phase IV (KMG-IV): sequencing the most valuable type-strain genomes for metagenomic binning, comparative biology and taxonomic classification.</title>
        <authorList>
            <person name="Goeker M."/>
        </authorList>
    </citation>
    <scope>NUCLEOTIDE SEQUENCE [LARGE SCALE GENOMIC DNA]</scope>
    <source>
        <strain evidence="2 3">DSM 44599</strain>
    </source>
</reference>
<dbReference type="AlphaFoldDB" id="A0A366DL25"/>
<dbReference type="STRING" id="1210090.GCA_001613185_01726"/>
<feature type="signal peptide" evidence="1">
    <location>
        <begin position="1"/>
        <end position="29"/>
    </location>
</feature>
<dbReference type="Proteomes" id="UP000252586">
    <property type="component" value="Unassembled WGS sequence"/>
</dbReference>
<name>A0A366DL25_9NOCA</name>
<accession>A0A366DL25</accession>